<dbReference type="RefSeq" id="WP_183911581.1">
    <property type="nucleotide sequence ID" value="NZ_JACHXZ010000005.1"/>
</dbReference>
<dbReference type="Pfam" id="PF01757">
    <property type="entry name" value="Acyl_transf_3"/>
    <property type="match status" value="1"/>
</dbReference>
<keyword evidence="1" id="KW-0472">Membrane</keyword>
<keyword evidence="1" id="KW-1133">Transmembrane helix</keyword>
<dbReference type="AlphaFoldDB" id="A0A839UXN3"/>
<feature type="transmembrane region" description="Helical" evidence="1">
    <location>
        <begin position="32"/>
        <end position="51"/>
    </location>
</feature>
<feature type="transmembrane region" description="Helical" evidence="1">
    <location>
        <begin position="334"/>
        <end position="355"/>
    </location>
</feature>
<dbReference type="GO" id="GO:0016747">
    <property type="term" value="F:acyltransferase activity, transferring groups other than amino-acyl groups"/>
    <property type="evidence" value="ECO:0007669"/>
    <property type="project" value="InterPro"/>
</dbReference>
<dbReference type="PANTHER" id="PTHR23028">
    <property type="entry name" value="ACETYLTRANSFERASE"/>
    <property type="match status" value="1"/>
</dbReference>
<dbReference type="InterPro" id="IPR002656">
    <property type="entry name" value="Acyl_transf_3_dom"/>
</dbReference>
<feature type="transmembrane region" description="Helical" evidence="1">
    <location>
        <begin position="130"/>
        <end position="153"/>
    </location>
</feature>
<feature type="transmembrane region" description="Helical" evidence="1">
    <location>
        <begin position="300"/>
        <end position="322"/>
    </location>
</feature>
<accession>A0A839UXN3</accession>
<name>A0A839UXN3_9GAMM</name>
<sequence>MGLIRLDIQVLRGLAVIFVLLFHMFPSLFPGGYLGVDIFFVLSGYLMAKLYPLGSVGIKSALQFYRRRLARLLPAYLVVVFVTVLAFSAIVLPHERLEIIFQAIYSLAVLPNVYFWFGESYFSDIAFRPLLHLWSLGVEMQFYILVPCIVYFASKWKGAPIFIFAISFILCWALIELSAKTAFFMMPARIWEFMAGYIVASYVIAPHSTKKLLCLQLLCWIFLLTIPFTAVDVAGHPGWYALATCMATALILIKDNSSFMSRKPHYEALGVVGDYSYSIYLVHYPVLYFIQYRAFDTQPYISGGVYSLVAFLIVTWLLSYISRNFVELSRLRHFSLNHLASLMLVGLLFGAGLFYSHERVYGGMYSNVITNISYSVLDRAQWRCGKFAKLVRYFNQDEIACKVDNDNDNDNDGGSSSILLVGDSHADAIKTVLSDVASSYDASLYLMVESCNLGSGDCSVSSVLSYVKNKSVGKLILHDLYYNMNADAIAALLSSKPSNVEVYYISPVPIWDSSVPKYLLENERGKLDSEFVKTIEDYTNFYKEFTSVLERLENQGLRVIPIGDVFCTPICQLLSDDSKPLYFDNHHLTLTGAAMLDRKFHKEIFGPSEIK</sequence>
<dbReference type="InterPro" id="IPR050879">
    <property type="entry name" value="Acyltransferase_3"/>
</dbReference>
<keyword evidence="1" id="KW-0812">Transmembrane</keyword>
<evidence type="ECO:0000313" key="4">
    <source>
        <dbReference type="EMBL" id="MBB3170085.1"/>
    </source>
</evidence>
<dbReference type="GO" id="GO:0016020">
    <property type="term" value="C:membrane"/>
    <property type="evidence" value="ECO:0007669"/>
    <property type="project" value="TreeGrafter"/>
</dbReference>
<gene>
    <name evidence="4" type="ORF">FHS30_003302</name>
</gene>
<dbReference type="GO" id="GO:0000271">
    <property type="term" value="P:polysaccharide biosynthetic process"/>
    <property type="evidence" value="ECO:0007669"/>
    <property type="project" value="TreeGrafter"/>
</dbReference>
<dbReference type="Proteomes" id="UP000559987">
    <property type="component" value="Unassembled WGS sequence"/>
</dbReference>
<organism evidence="4 5">
    <name type="scientific">Simiduia aestuariiviva</name>
    <dbReference type="NCBI Taxonomy" id="1510459"/>
    <lineage>
        <taxon>Bacteria</taxon>
        <taxon>Pseudomonadati</taxon>
        <taxon>Pseudomonadota</taxon>
        <taxon>Gammaproteobacteria</taxon>
        <taxon>Cellvibrionales</taxon>
        <taxon>Cellvibrionaceae</taxon>
        <taxon>Simiduia</taxon>
    </lineage>
</organism>
<evidence type="ECO:0000313" key="5">
    <source>
        <dbReference type="Proteomes" id="UP000559987"/>
    </source>
</evidence>
<reference evidence="4 5" key="1">
    <citation type="submission" date="2020-08" db="EMBL/GenBank/DDBJ databases">
        <title>Genomic Encyclopedia of Type Strains, Phase III (KMG-III): the genomes of soil and plant-associated and newly described type strains.</title>
        <authorList>
            <person name="Whitman W."/>
        </authorList>
    </citation>
    <scope>NUCLEOTIDE SEQUENCE [LARGE SCALE GENOMIC DNA]</scope>
    <source>
        <strain evidence="4 5">CECT 8571</strain>
    </source>
</reference>
<dbReference type="EMBL" id="JACHXZ010000005">
    <property type="protein sequence ID" value="MBB3170085.1"/>
    <property type="molecule type" value="Genomic_DNA"/>
</dbReference>
<feature type="domain" description="Acyltransferase 3" evidence="2">
    <location>
        <begin position="7"/>
        <end position="319"/>
    </location>
</feature>
<evidence type="ECO:0000256" key="1">
    <source>
        <dbReference type="SAM" id="Phobius"/>
    </source>
</evidence>
<dbReference type="Pfam" id="PF19040">
    <property type="entry name" value="SGNH"/>
    <property type="match status" value="1"/>
</dbReference>
<dbReference type="PANTHER" id="PTHR23028:SF53">
    <property type="entry name" value="ACYL_TRANSF_3 DOMAIN-CONTAINING PROTEIN"/>
    <property type="match status" value="1"/>
</dbReference>
<feature type="transmembrane region" description="Helical" evidence="1">
    <location>
        <begin position="275"/>
        <end position="294"/>
    </location>
</feature>
<keyword evidence="5" id="KW-1185">Reference proteome</keyword>
<evidence type="ECO:0000259" key="2">
    <source>
        <dbReference type="Pfam" id="PF01757"/>
    </source>
</evidence>
<feature type="transmembrane region" description="Helical" evidence="1">
    <location>
        <begin position="99"/>
        <end position="118"/>
    </location>
</feature>
<feature type="transmembrane region" description="Helical" evidence="1">
    <location>
        <begin position="9"/>
        <end position="26"/>
    </location>
</feature>
<dbReference type="InterPro" id="IPR043968">
    <property type="entry name" value="SGNH"/>
</dbReference>
<feature type="transmembrane region" description="Helical" evidence="1">
    <location>
        <begin position="72"/>
        <end position="93"/>
    </location>
</feature>
<evidence type="ECO:0000259" key="3">
    <source>
        <dbReference type="Pfam" id="PF19040"/>
    </source>
</evidence>
<feature type="domain" description="SGNH" evidence="3">
    <location>
        <begin position="408"/>
        <end position="601"/>
    </location>
</feature>
<protein>
    <submittedName>
        <fullName evidence="4">Peptidoglycan/LPS O-acetylase OafA/YrhL</fullName>
    </submittedName>
</protein>
<comment type="caution">
    <text evidence="4">The sequence shown here is derived from an EMBL/GenBank/DDBJ whole genome shotgun (WGS) entry which is preliminary data.</text>
</comment>
<feature type="transmembrane region" description="Helical" evidence="1">
    <location>
        <begin position="212"/>
        <end position="231"/>
    </location>
</feature>
<proteinExistence type="predicted"/>
<feature type="transmembrane region" description="Helical" evidence="1">
    <location>
        <begin position="159"/>
        <end position="179"/>
    </location>
</feature>